<reference evidence="10 11" key="1">
    <citation type="submission" date="2024-07" db="EMBL/GenBank/DDBJ databases">
        <title>Chromosome-level genome assembly of the water stick insect Ranatra chinensis (Heteroptera: Nepidae).</title>
        <authorList>
            <person name="Liu X."/>
        </authorList>
    </citation>
    <scope>NUCLEOTIDE SEQUENCE [LARGE SCALE GENOMIC DNA]</scope>
    <source>
        <strain evidence="10">Cailab_2021Rc</strain>
        <tissue evidence="10">Muscle</tissue>
    </source>
</reference>
<dbReference type="EMBL" id="JBFDAA010000017">
    <property type="protein sequence ID" value="KAL1116603.1"/>
    <property type="molecule type" value="Genomic_DNA"/>
</dbReference>
<evidence type="ECO:0000256" key="4">
    <source>
        <dbReference type="ARBA" id="ARBA00022729"/>
    </source>
</evidence>
<evidence type="ECO:0000313" key="10">
    <source>
        <dbReference type="EMBL" id="KAL1116603.1"/>
    </source>
</evidence>
<dbReference type="PANTHER" id="PTHR35578:SF6">
    <property type="entry name" value="PROLINE-RICH TRANSMEMBRANE PROTEIN 4"/>
    <property type="match status" value="1"/>
</dbReference>
<protein>
    <recommendedName>
        <fullName evidence="9">Proline-rich transmembrane protein 3/4 domain-containing protein</fullName>
    </recommendedName>
</protein>
<evidence type="ECO:0000256" key="5">
    <source>
        <dbReference type="ARBA" id="ARBA00022989"/>
    </source>
</evidence>
<feature type="region of interest" description="Disordered" evidence="7">
    <location>
        <begin position="28"/>
        <end position="47"/>
    </location>
</feature>
<keyword evidence="11" id="KW-1185">Reference proteome</keyword>
<feature type="transmembrane region" description="Helical" evidence="8">
    <location>
        <begin position="206"/>
        <end position="231"/>
    </location>
</feature>
<dbReference type="Pfam" id="PF25987">
    <property type="entry name" value="PRRT3"/>
    <property type="match status" value="1"/>
</dbReference>
<keyword evidence="3 8" id="KW-0812">Transmembrane</keyword>
<feature type="compositionally biased region" description="Basic and acidic residues" evidence="7">
    <location>
        <begin position="324"/>
        <end position="335"/>
    </location>
</feature>
<evidence type="ECO:0000256" key="1">
    <source>
        <dbReference type="ARBA" id="ARBA00004141"/>
    </source>
</evidence>
<organism evidence="10 11">
    <name type="scientific">Ranatra chinensis</name>
    <dbReference type="NCBI Taxonomy" id="642074"/>
    <lineage>
        <taxon>Eukaryota</taxon>
        <taxon>Metazoa</taxon>
        <taxon>Ecdysozoa</taxon>
        <taxon>Arthropoda</taxon>
        <taxon>Hexapoda</taxon>
        <taxon>Insecta</taxon>
        <taxon>Pterygota</taxon>
        <taxon>Neoptera</taxon>
        <taxon>Paraneoptera</taxon>
        <taxon>Hemiptera</taxon>
        <taxon>Heteroptera</taxon>
        <taxon>Panheteroptera</taxon>
        <taxon>Nepomorpha</taxon>
        <taxon>Nepidae</taxon>
        <taxon>Ranatrinae</taxon>
        <taxon>Ranatra</taxon>
    </lineage>
</organism>
<evidence type="ECO:0000256" key="7">
    <source>
        <dbReference type="SAM" id="MobiDB-lite"/>
    </source>
</evidence>
<dbReference type="AlphaFoldDB" id="A0ABD0XZQ3"/>
<gene>
    <name evidence="10" type="ORF">AAG570_005075</name>
</gene>
<keyword evidence="2" id="KW-0597">Phosphoprotein</keyword>
<evidence type="ECO:0000313" key="11">
    <source>
        <dbReference type="Proteomes" id="UP001558652"/>
    </source>
</evidence>
<dbReference type="InterPro" id="IPR052836">
    <property type="entry name" value="PRRT_domain-containing"/>
</dbReference>
<comment type="subcellular location">
    <subcellularLocation>
        <location evidence="1">Membrane</location>
        <topology evidence="1">Multi-pass membrane protein</topology>
    </subcellularLocation>
</comment>
<evidence type="ECO:0000256" key="8">
    <source>
        <dbReference type="SAM" id="Phobius"/>
    </source>
</evidence>
<keyword evidence="5 8" id="KW-1133">Transmembrane helix</keyword>
<evidence type="ECO:0000256" key="2">
    <source>
        <dbReference type="ARBA" id="ARBA00022553"/>
    </source>
</evidence>
<feature type="compositionally biased region" description="Polar residues" evidence="7">
    <location>
        <begin position="343"/>
        <end position="354"/>
    </location>
</feature>
<sequence>MVLYEFCFAGTWLVDDLLRNGSGAGGKWRGGGTGSGGSGGGEDGAAAPGWTSAPGAPPWEAVRSQLKWVFLLHSYGFACSFLVLAFYAFFSVLNIRSLITSRPFMSTINVFLCLLGASRAVSLFIDPYHLKEVLPRAMGVVMWDLGFPSILSAFALVQLALLQLTQLRLGLGVLRKKSFLSLVISLHFTCTIAVDVSLTLHSQLYVVKYVVETIFFVWGLMVCCTFLYAGYRTMQVLKNMPLAMLERDNDVQYKGIMQLAMLAPYNNLASSVAAALVPTLLAPKLAQDTKLPITEPCSSKSEPTKSCMVSNKASVKGSPNGSNDDAKGAGDVQDKRSKKLSWGSDQRCTAQSRLKVSKAEEEVEDATPDTSLLPQVSKSTGADLTLHTILNHIAYVNRATRGGDGGVDTVIGVAAAATGTCRRHRVTQVLRLACATAFLCFALIVAQIAALYAPKGN</sequence>
<keyword evidence="4" id="KW-0732">Signal</keyword>
<feature type="transmembrane region" description="Helical" evidence="8">
    <location>
        <begin position="68"/>
        <end position="92"/>
    </location>
</feature>
<feature type="compositionally biased region" description="Polar residues" evidence="7">
    <location>
        <begin position="307"/>
        <end position="323"/>
    </location>
</feature>
<feature type="region of interest" description="Disordered" evidence="7">
    <location>
        <begin position="293"/>
        <end position="374"/>
    </location>
</feature>
<feature type="transmembrane region" description="Helical" evidence="8">
    <location>
        <begin position="432"/>
        <end position="453"/>
    </location>
</feature>
<feature type="transmembrane region" description="Helical" evidence="8">
    <location>
        <begin position="104"/>
        <end position="125"/>
    </location>
</feature>
<feature type="transmembrane region" description="Helical" evidence="8">
    <location>
        <begin position="179"/>
        <end position="200"/>
    </location>
</feature>
<keyword evidence="6 8" id="KW-0472">Membrane</keyword>
<feature type="transmembrane region" description="Helical" evidence="8">
    <location>
        <begin position="145"/>
        <end position="167"/>
    </location>
</feature>
<evidence type="ECO:0000256" key="3">
    <source>
        <dbReference type="ARBA" id="ARBA00022692"/>
    </source>
</evidence>
<comment type="caution">
    <text evidence="10">The sequence shown here is derived from an EMBL/GenBank/DDBJ whole genome shotgun (WGS) entry which is preliminary data.</text>
</comment>
<feature type="domain" description="Proline-rich transmembrane protein 3/4" evidence="9">
    <location>
        <begin position="56"/>
        <end position="247"/>
    </location>
</feature>
<name>A0ABD0XZQ3_9HEMI</name>
<accession>A0ABD0XZQ3</accession>
<dbReference type="Proteomes" id="UP001558652">
    <property type="component" value="Unassembled WGS sequence"/>
</dbReference>
<feature type="compositionally biased region" description="Gly residues" evidence="7">
    <location>
        <begin position="28"/>
        <end position="43"/>
    </location>
</feature>
<evidence type="ECO:0000259" key="9">
    <source>
        <dbReference type="Pfam" id="PF25987"/>
    </source>
</evidence>
<proteinExistence type="predicted"/>
<evidence type="ECO:0000256" key="6">
    <source>
        <dbReference type="ARBA" id="ARBA00023136"/>
    </source>
</evidence>
<dbReference type="InterPro" id="IPR059081">
    <property type="entry name" value="PRRT3-4"/>
</dbReference>
<dbReference type="PANTHER" id="PTHR35578">
    <property type="entry name" value="PROLINE-RICH TRANSMEMBRANE PROTEIN 4-RELATED"/>
    <property type="match status" value="1"/>
</dbReference>